<dbReference type="EMBL" id="VSRR010003330">
    <property type="protein sequence ID" value="MPC35712.1"/>
    <property type="molecule type" value="Genomic_DNA"/>
</dbReference>
<evidence type="ECO:0000313" key="2">
    <source>
        <dbReference type="EMBL" id="MPC35712.1"/>
    </source>
</evidence>
<evidence type="ECO:0000313" key="3">
    <source>
        <dbReference type="Proteomes" id="UP000324222"/>
    </source>
</evidence>
<reference evidence="2 3" key="1">
    <citation type="submission" date="2019-05" db="EMBL/GenBank/DDBJ databases">
        <title>Another draft genome of Portunus trituberculatus and its Hox gene families provides insights of decapod evolution.</title>
        <authorList>
            <person name="Jeong J.-H."/>
            <person name="Song I."/>
            <person name="Kim S."/>
            <person name="Choi T."/>
            <person name="Kim D."/>
            <person name="Ryu S."/>
            <person name="Kim W."/>
        </authorList>
    </citation>
    <scope>NUCLEOTIDE SEQUENCE [LARGE SCALE GENOMIC DNA]</scope>
    <source>
        <tissue evidence="2">Muscle</tissue>
    </source>
</reference>
<feature type="signal peptide" evidence="1">
    <location>
        <begin position="1"/>
        <end position="32"/>
    </location>
</feature>
<evidence type="ECO:0000256" key="1">
    <source>
        <dbReference type="SAM" id="SignalP"/>
    </source>
</evidence>
<gene>
    <name evidence="2" type="ORF">E2C01_029143</name>
</gene>
<dbReference type="Proteomes" id="UP000324222">
    <property type="component" value="Unassembled WGS sequence"/>
</dbReference>
<comment type="caution">
    <text evidence="2">The sequence shown here is derived from an EMBL/GenBank/DDBJ whole genome shotgun (WGS) entry which is preliminary data.</text>
</comment>
<dbReference type="AlphaFoldDB" id="A0A5B7END9"/>
<sequence>MSSISQCHSIVCCSAVSCSLLLSLGLMSQCSASPPPGMFVECPALHEDKSVWREPGTPAGGVLSHKVPEELPQLNTPSSPPPSAVPACSVLPCLDTCPHLAHKDGCSSGNVSQVGWRRQRHARPCFSDAWREREAVMGYRNC</sequence>
<organism evidence="2 3">
    <name type="scientific">Portunus trituberculatus</name>
    <name type="common">Swimming crab</name>
    <name type="synonym">Neptunus trituberculatus</name>
    <dbReference type="NCBI Taxonomy" id="210409"/>
    <lineage>
        <taxon>Eukaryota</taxon>
        <taxon>Metazoa</taxon>
        <taxon>Ecdysozoa</taxon>
        <taxon>Arthropoda</taxon>
        <taxon>Crustacea</taxon>
        <taxon>Multicrustacea</taxon>
        <taxon>Malacostraca</taxon>
        <taxon>Eumalacostraca</taxon>
        <taxon>Eucarida</taxon>
        <taxon>Decapoda</taxon>
        <taxon>Pleocyemata</taxon>
        <taxon>Brachyura</taxon>
        <taxon>Eubrachyura</taxon>
        <taxon>Portunoidea</taxon>
        <taxon>Portunidae</taxon>
        <taxon>Portuninae</taxon>
        <taxon>Portunus</taxon>
    </lineage>
</organism>
<name>A0A5B7END9_PORTR</name>
<keyword evidence="3" id="KW-1185">Reference proteome</keyword>
<keyword evidence="1" id="KW-0732">Signal</keyword>
<accession>A0A5B7END9</accession>
<protein>
    <submittedName>
        <fullName evidence="2">Uncharacterized protein</fullName>
    </submittedName>
</protein>
<feature type="chain" id="PRO_5022901606" evidence="1">
    <location>
        <begin position="33"/>
        <end position="142"/>
    </location>
</feature>
<proteinExistence type="predicted"/>